<gene>
    <name evidence="1" type="ORF">CHX27_13820</name>
</gene>
<keyword evidence="2" id="KW-1185">Reference proteome</keyword>
<protein>
    <submittedName>
        <fullName evidence="1">Diversity-generating retroelement protein bAvd family protein</fullName>
    </submittedName>
</protein>
<dbReference type="Pfam" id="PF05635">
    <property type="entry name" value="23S_rRNA_IVP"/>
    <property type="match status" value="1"/>
</dbReference>
<dbReference type="CDD" id="cd16377">
    <property type="entry name" value="23S_rRNA_IVP_like"/>
    <property type="match status" value="1"/>
</dbReference>
<dbReference type="SUPFAM" id="SSF158446">
    <property type="entry name" value="IVS-encoded protein-like"/>
    <property type="match status" value="1"/>
</dbReference>
<dbReference type="AlphaFoldDB" id="A0A255ZFK1"/>
<evidence type="ECO:0000313" key="2">
    <source>
        <dbReference type="Proteomes" id="UP000216035"/>
    </source>
</evidence>
<dbReference type="OrthoDB" id="9811959at2"/>
<dbReference type="InterPro" id="IPR012657">
    <property type="entry name" value="23S_rRNA-intervening_sequence"/>
</dbReference>
<accession>A0A255ZFK1</accession>
<sequence length="128" mass="14639">MKHNFKNLKIWNLAMEIALDIHKATQDFPKHELYGLSSQLNRAAVSMASNIAEGSNRGNNYFLHFLNISLGSSFEVQTQILIAHQNNYLDNDKAKAIEDKLDEFQKMMTGFINKLEGTHQVLFLVSRL</sequence>
<dbReference type="Proteomes" id="UP000216035">
    <property type="component" value="Unassembled WGS sequence"/>
</dbReference>
<dbReference type="InterPro" id="IPR036583">
    <property type="entry name" value="23S_rRNA_IVS_sf"/>
</dbReference>
<dbReference type="Gene3D" id="1.20.1440.60">
    <property type="entry name" value="23S rRNA-intervening sequence"/>
    <property type="match status" value="1"/>
</dbReference>
<reference evidence="1 2" key="1">
    <citation type="submission" date="2017-07" db="EMBL/GenBank/DDBJ databases">
        <title>Flavobacterium cyanobacteriorum sp. nov., isolated from cyanobacterial aggregates in a eutrophic lake.</title>
        <authorList>
            <person name="Cai H."/>
        </authorList>
    </citation>
    <scope>NUCLEOTIDE SEQUENCE [LARGE SCALE GENOMIC DNA]</scope>
    <source>
        <strain evidence="1 2">TH167</strain>
    </source>
</reference>
<dbReference type="EMBL" id="NOXX01000223">
    <property type="protein sequence ID" value="OYQ39665.1"/>
    <property type="molecule type" value="Genomic_DNA"/>
</dbReference>
<name>A0A255ZFK1_9FLAO</name>
<evidence type="ECO:0000313" key="1">
    <source>
        <dbReference type="EMBL" id="OYQ39665.1"/>
    </source>
</evidence>
<proteinExistence type="predicted"/>
<organism evidence="1 2">
    <name type="scientific">Flavobacterium aurantiibacter</name>
    <dbReference type="NCBI Taxonomy" id="2023067"/>
    <lineage>
        <taxon>Bacteria</taxon>
        <taxon>Pseudomonadati</taxon>
        <taxon>Bacteroidota</taxon>
        <taxon>Flavobacteriia</taxon>
        <taxon>Flavobacteriales</taxon>
        <taxon>Flavobacteriaceae</taxon>
        <taxon>Flavobacterium</taxon>
    </lineage>
</organism>
<dbReference type="RefSeq" id="WP_094487349.1">
    <property type="nucleotide sequence ID" value="NZ_NOXX01000223.1"/>
</dbReference>
<comment type="caution">
    <text evidence="1">The sequence shown here is derived from an EMBL/GenBank/DDBJ whole genome shotgun (WGS) entry which is preliminary data.</text>
</comment>
<dbReference type="PANTHER" id="PTHR38471">
    <property type="entry name" value="FOUR HELIX BUNDLE PROTEIN"/>
    <property type="match status" value="1"/>
</dbReference>
<dbReference type="PANTHER" id="PTHR38471:SF2">
    <property type="entry name" value="FOUR HELIX BUNDLE PROTEIN"/>
    <property type="match status" value="1"/>
</dbReference>
<dbReference type="NCBIfam" id="TIGR02436">
    <property type="entry name" value="four helix bundle protein"/>
    <property type="match status" value="1"/>
</dbReference>